<dbReference type="RefSeq" id="WP_183496466.1">
    <property type="nucleotide sequence ID" value="NZ_JACIFF010000007.1"/>
</dbReference>
<proteinExistence type="inferred from homology"/>
<organism evidence="5 6">
    <name type="scientific">Neolewinella aquimaris</name>
    <dbReference type="NCBI Taxonomy" id="1835722"/>
    <lineage>
        <taxon>Bacteria</taxon>
        <taxon>Pseudomonadati</taxon>
        <taxon>Bacteroidota</taxon>
        <taxon>Saprospiria</taxon>
        <taxon>Saprospirales</taxon>
        <taxon>Lewinellaceae</taxon>
        <taxon>Neolewinella</taxon>
    </lineage>
</organism>
<evidence type="ECO:0000313" key="6">
    <source>
        <dbReference type="Proteomes" id="UP000576209"/>
    </source>
</evidence>
<dbReference type="PANTHER" id="PTHR33293">
    <property type="entry name" value="INSERTION ELEMENT IS1 1 PROTEIN INSB-RELATED"/>
    <property type="match status" value="1"/>
</dbReference>
<keyword evidence="4" id="KW-0233">DNA recombination</keyword>
<dbReference type="PANTHER" id="PTHR33293:SF1">
    <property type="entry name" value="INSERTION ELEMENT IS1 1 PROTEIN INSB-RELATED"/>
    <property type="match status" value="1"/>
</dbReference>
<dbReference type="InterPro" id="IPR051354">
    <property type="entry name" value="Transposase_27_IS1"/>
</dbReference>
<evidence type="ECO:0000256" key="2">
    <source>
        <dbReference type="ARBA" id="ARBA00008841"/>
    </source>
</evidence>
<evidence type="ECO:0000256" key="3">
    <source>
        <dbReference type="ARBA" id="ARBA00022578"/>
    </source>
</evidence>
<keyword evidence="6" id="KW-1185">Reference proteome</keyword>
<dbReference type="EMBL" id="JACIFF010000007">
    <property type="protein sequence ID" value="MBB4080231.1"/>
    <property type="molecule type" value="Genomic_DNA"/>
</dbReference>
<reference evidence="5 6" key="1">
    <citation type="submission" date="2020-08" db="EMBL/GenBank/DDBJ databases">
        <title>Genomic Encyclopedia of Type Strains, Phase IV (KMG-IV): sequencing the most valuable type-strain genomes for metagenomic binning, comparative biology and taxonomic classification.</title>
        <authorList>
            <person name="Goeker M."/>
        </authorList>
    </citation>
    <scope>NUCLEOTIDE SEQUENCE [LARGE SCALE GENOMIC DNA]</scope>
    <source>
        <strain evidence="5 6">DSM 105137</strain>
    </source>
</reference>
<evidence type="ECO:0000256" key="4">
    <source>
        <dbReference type="ARBA" id="ARBA00023172"/>
    </source>
</evidence>
<comment type="similarity">
    <text evidence="2">Belongs to the transposase 27 family.</text>
</comment>
<dbReference type="Pfam" id="PF03400">
    <property type="entry name" value="DDE_Tnp_IS1"/>
    <property type="match status" value="1"/>
</dbReference>
<sequence>MIIFKATKLLKMIICPNRHSSKVKKNGFTHYGKQNHKCKDCRRQFVLDNQHTIGDGLREVTRRLLSERISLRGICRVLGISIVWMLNFAVSIWAETSQDLDARQLYHLKGGQTLKILGFQADEMWSFVGTKQAKAWIWVGYDPLDPQVICFHIGGRGKDAAAALWTKIPARYRQYCTFATDYWEAYRSIIPPDRHVVGKAHTQNIEGIFATFRARVSRLVRRSLSFSRKWEKHEAAIGYFFWQFNLGGGVSQVMVPDVEPLANTHSLKNSTITSNTLLTWAFSLTSDIPPN</sequence>
<comment type="function">
    <text evidence="1">Absolutely required for transposition of IS1.</text>
</comment>
<name>A0A840E4X3_9BACT</name>
<protein>
    <submittedName>
        <fullName evidence="5">IS1 family transposase</fullName>
    </submittedName>
</protein>
<evidence type="ECO:0000313" key="5">
    <source>
        <dbReference type="EMBL" id="MBB4080231.1"/>
    </source>
</evidence>
<comment type="caution">
    <text evidence="5">The sequence shown here is derived from an EMBL/GenBank/DDBJ whole genome shotgun (WGS) entry which is preliminary data.</text>
</comment>
<dbReference type="GO" id="GO:0003677">
    <property type="term" value="F:DNA binding"/>
    <property type="evidence" value="ECO:0007669"/>
    <property type="project" value="InterPro"/>
</dbReference>
<evidence type="ECO:0000256" key="1">
    <source>
        <dbReference type="ARBA" id="ARBA00004091"/>
    </source>
</evidence>
<dbReference type="InterPro" id="IPR005063">
    <property type="entry name" value="Transposase_27"/>
</dbReference>
<accession>A0A840E4X3</accession>
<gene>
    <name evidence="5" type="ORF">GGR28_002861</name>
</gene>
<dbReference type="Proteomes" id="UP000576209">
    <property type="component" value="Unassembled WGS sequence"/>
</dbReference>
<dbReference type="NCBIfam" id="NF033558">
    <property type="entry name" value="transpos_IS1"/>
    <property type="match status" value="1"/>
</dbReference>
<dbReference type="AlphaFoldDB" id="A0A840E4X3"/>
<keyword evidence="3" id="KW-0815">Transposition</keyword>
<dbReference type="GO" id="GO:0004803">
    <property type="term" value="F:transposase activity"/>
    <property type="evidence" value="ECO:0007669"/>
    <property type="project" value="InterPro"/>
</dbReference>
<dbReference type="GO" id="GO:0006313">
    <property type="term" value="P:DNA transposition"/>
    <property type="evidence" value="ECO:0007669"/>
    <property type="project" value="InterPro"/>
</dbReference>